<feature type="binding site" evidence="8">
    <location>
        <position position="121"/>
    </location>
    <ligand>
        <name>Zn(2+)</name>
        <dbReference type="ChEBI" id="CHEBI:29105"/>
    </ligand>
</feature>
<dbReference type="InterPro" id="IPR006680">
    <property type="entry name" value="Amidohydro-rel"/>
</dbReference>
<evidence type="ECO:0000256" key="2">
    <source>
        <dbReference type="ARBA" id="ARBA00022723"/>
    </source>
</evidence>
<dbReference type="NCBIfam" id="TIGR00221">
    <property type="entry name" value="nagA"/>
    <property type="match status" value="1"/>
</dbReference>
<comment type="similarity">
    <text evidence="1 5">Belongs to the metallo-dependent hydrolases superfamily. NagA family.</text>
</comment>
<evidence type="ECO:0000256" key="7">
    <source>
        <dbReference type="PIRSR" id="PIRSR038994-2"/>
    </source>
</evidence>
<feature type="binding site" evidence="7">
    <location>
        <begin position="210"/>
        <end position="211"/>
    </location>
    <ligand>
        <name>substrate</name>
    </ligand>
</feature>
<dbReference type="InterPro" id="IPR011059">
    <property type="entry name" value="Metal-dep_hydrolase_composite"/>
</dbReference>
<dbReference type="Gene3D" id="3.20.20.140">
    <property type="entry name" value="Metal-dependent hydrolases"/>
    <property type="match status" value="1"/>
</dbReference>
<dbReference type="Proteomes" id="UP000249873">
    <property type="component" value="Chromosome"/>
</dbReference>
<accession>A0A2Z4GHI9</accession>
<gene>
    <name evidence="10" type="primary">nagA</name>
    <name evidence="10" type="ORF">DJ013_04175</name>
</gene>
<dbReference type="PIRSF" id="PIRSF038994">
    <property type="entry name" value="NagA"/>
    <property type="match status" value="1"/>
</dbReference>
<dbReference type="GO" id="GO:0006046">
    <property type="term" value="P:N-acetylglucosamine catabolic process"/>
    <property type="evidence" value="ECO:0007669"/>
    <property type="project" value="TreeGrafter"/>
</dbReference>
<evidence type="ECO:0000256" key="3">
    <source>
        <dbReference type="ARBA" id="ARBA00022801"/>
    </source>
</evidence>
<feature type="active site" description="Proton donor/acceptor" evidence="6">
    <location>
        <position position="264"/>
    </location>
</feature>
<feature type="binding site" evidence="7">
    <location>
        <position position="132"/>
    </location>
    <ligand>
        <name>substrate</name>
    </ligand>
</feature>
<comment type="cofactor">
    <cofactor evidence="8">
        <name>a divalent metal cation</name>
        <dbReference type="ChEBI" id="CHEBI:60240"/>
    </cofactor>
    <text evidence="8">Binds 1 divalent metal cation per subunit.</text>
</comment>
<feature type="binding site" evidence="7">
    <location>
        <position position="242"/>
    </location>
    <ligand>
        <name>substrate</name>
    </ligand>
</feature>
<dbReference type="EMBL" id="CP029480">
    <property type="protein sequence ID" value="AWW00791.1"/>
    <property type="molecule type" value="Genomic_DNA"/>
</dbReference>
<evidence type="ECO:0000313" key="10">
    <source>
        <dbReference type="EMBL" id="AWW00791.1"/>
    </source>
</evidence>
<evidence type="ECO:0000256" key="8">
    <source>
        <dbReference type="PIRSR" id="PIRSR038994-3"/>
    </source>
</evidence>
<feature type="binding site" evidence="7">
    <location>
        <position position="218"/>
    </location>
    <ligand>
        <name>substrate</name>
    </ligand>
</feature>
<dbReference type="Pfam" id="PF01979">
    <property type="entry name" value="Amidohydro_1"/>
    <property type="match status" value="1"/>
</dbReference>
<organism evidence="10 11">
    <name type="scientific">Arcticibacterium luteifluviistationis</name>
    <dbReference type="NCBI Taxonomy" id="1784714"/>
    <lineage>
        <taxon>Bacteria</taxon>
        <taxon>Pseudomonadati</taxon>
        <taxon>Bacteroidota</taxon>
        <taxon>Cytophagia</taxon>
        <taxon>Cytophagales</taxon>
        <taxon>Leadbetterellaceae</taxon>
        <taxon>Arcticibacterium</taxon>
    </lineage>
</organism>
<dbReference type="GO" id="GO:0008448">
    <property type="term" value="F:N-acetylglucosamine-6-phosphate deacetylase activity"/>
    <property type="evidence" value="ECO:0007669"/>
    <property type="project" value="InterPro"/>
</dbReference>
<reference evidence="10 11" key="1">
    <citation type="submission" date="2018-05" db="EMBL/GenBank/DDBJ databases">
        <title>Complete genome sequence of Arcticibacterium luteifluviistationis SM1504T, a cytophagaceae bacterium isolated from Arctic surface seawater.</title>
        <authorList>
            <person name="Li Y."/>
            <person name="Qin Q.-L."/>
        </authorList>
    </citation>
    <scope>NUCLEOTIDE SEQUENCE [LARGE SCALE GENOMIC DNA]</scope>
    <source>
        <strain evidence="10 11">SM1504</strain>
    </source>
</reference>
<keyword evidence="2 8" id="KW-0479">Metal-binding</keyword>
<evidence type="ECO:0000256" key="5">
    <source>
        <dbReference type="PIRNR" id="PIRNR038994"/>
    </source>
</evidence>
<evidence type="ECO:0000256" key="4">
    <source>
        <dbReference type="ARBA" id="ARBA00023277"/>
    </source>
</evidence>
<dbReference type="PANTHER" id="PTHR11113">
    <property type="entry name" value="N-ACETYLGLUCOSAMINE-6-PHOSPHATE DEACETYLASE"/>
    <property type="match status" value="1"/>
</dbReference>
<feature type="domain" description="Amidohydrolase-related" evidence="9">
    <location>
        <begin position="43"/>
        <end position="353"/>
    </location>
</feature>
<dbReference type="AlphaFoldDB" id="A0A2Z4GHI9"/>
<name>A0A2Z4GHI9_9BACT</name>
<evidence type="ECO:0000256" key="1">
    <source>
        <dbReference type="ARBA" id="ARBA00010716"/>
    </source>
</evidence>
<keyword evidence="11" id="KW-1185">Reference proteome</keyword>
<keyword evidence="3 5" id="KW-0378">Hydrolase</keyword>
<dbReference type="OrthoDB" id="9776488at2"/>
<keyword evidence="4 5" id="KW-0119">Carbohydrate metabolism</keyword>
<dbReference type="GO" id="GO:0046872">
    <property type="term" value="F:metal ion binding"/>
    <property type="evidence" value="ECO:0007669"/>
    <property type="project" value="UniProtKB-KW"/>
</dbReference>
<feature type="binding site" evidence="7">
    <location>
        <begin position="296"/>
        <end position="298"/>
    </location>
    <ligand>
        <name>substrate</name>
    </ligand>
</feature>
<sequence length="366" mass="39680">MPSISTKRLFTAGTILLNKTIHFENGKITGIENALGTPTFENISAAFFDTHINGGEKLYLTEEVSLEAIDDIFTASLKTGTFYVLPCVITSSPENILKGLAAIKEYISLNPKSGVVGLHLEGPFLNPVKRGAHLAKYVRKPSNEELAGILEAGKGIIKLITIAPEQFTDEQIKMIQATGICISAGHSDATNVEANHAFDLGINLVTHLFNAMSGLHHRKPGLVGATLARKEVWAPIILDGKHCDFDAAKVAFNAKPDKLFIISDALFLGQKKMKFKWEEFDATLINGEYINSDGNLAGSAVSMGECIKNAVEQVEIPLETAIDMATERPAKAIGLAENICKIDVGYPSIFTSFNDDLNTFEVLNMV</sequence>
<feature type="binding site" evidence="8">
    <location>
        <position position="207"/>
    </location>
    <ligand>
        <name>Zn(2+)</name>
        <dbReference type="ChEBI" id="CHEBI:29105"/>
    </ligand>
</feature>
<protein>
    <submittedName>
        <fullName evidence="10">N-acetylglucosamine-6-phosphate deacetylase</fullName>
    </submittedName>
</protein>
<dbReference type="Gene3D" id="2.30.40.10">
    <property type="entry name" value="Urease, subunit C, domain 1"/>
    <property type="match status" value="1"/>
</dbReference>
<evidence type="ECO:0000259" key="9">
    <source>
        <dbReference type="Pfam" id="PF01979"/>
    </source>
</evidence>
<evidence type="ECO:0000256" key="6">
    <source>
        <dbReference type="PIRSR" id="PIRSR038994-1"/>
    </source>
</evidence>
<dbReference type="InterPro" id="IPR003764">
    <property type="entry name" value="GlcNAc_6-P_deAcase"/>
</dbReference>
<feature type="binding site" evidence="8">
    <location>
        <position position="186"/>
    </location>
    <ligand>
        <name>Zn(2+)</name>
        <dbReference type="ChEBI" id="CHEBI:29105"/>
    </ligand>
</feature>
<dbReference type="InterPro" id="IPR032466">
    <property type="entry name" value="Metal_Hydrolase"/>
</dbReference>
<evidence type="ECO:0000313" key="11">
    <source>
        <dbReference type="Proteomes" id="UP000249873"/>
    </source>
</evidence>
<proteinExistence type="inferred from homology"/>
<dbReference type="PANTHER" id="PTHR11113:SF14">
    <property type="entry name" value="N-ACETYLGLUCOSAMINE-6-PHOSPHATE DEACETYLASE"/>
    <property type="match status" value="1"/>
</dbReference>
<dbReference type="KEGG" id="als:DJ013_04175"/>
<dbReference type="SUPFAM" id="SSF51556">
    <property type="entry name" value="Metallo-dependent hydrolases"/>
    <property type="match status" value="1"/>
</dbReference>